<sequence>MVFQRKIWRRIFFRLNSCLKRQSSLPNLSGSNWRPLSLTEEMSNDEPAPPTKSLFVAYSDSNNNNKSDKPRLNGGKIILSPLVPQKNRNDRSPSEIEVGNDSHSNDEREGGRKRKRGSGEISSSPSGENNHSFSSRQQEKSPAKSKDVLIQEKKAVIEEEYKKECETFATVAKVFISKDSTLEDRLLSLLKMILHERGQQSVEELRIYIDNLETANGSA</sequence>
<dbReference type="InterPro" id="IPR057603">
    <property type="entry name" value="Periphilin-1_C"/>
</dbReference>
<dbReference type="PANTHER" id="PTHR15836">
    <property type="entry name" value="PERIPHILIN 1"/>
    <property type="match status" value="1"/>
</dbReference>
<evidence type="ECO:0000259" key="2">
    <source>
        <dbReference type="Pfam" id="PF25234"/>
    </source>
</evidence>
<dbReference type="GO" id="GO:0045814">
    <property type="term" value="P:negative regulation of gene expression, epigenetic"/>
    <property type="evidence" value="ECO:0007669"/>
    <property type="project" value="TreeGrafter"/>
</dbReference>
<feature type="compositionally biased region" description="Basic and acidic residues" evidence="1">
    <location>
        <begin position="137"/>
        <end position="147"/>
    </location>
</feature>
<name>A0A564ZFF4_HYMDI</name>
<gene>
    <name evidence="3" type="ORF">WMSIL1_LOCUS15109</name>
</gene>
<feature type="compositionally biased region" description="Low complexity" evidence="1">
    <location>
        <begin position="119"/>
        <end position="128"/>
    </location>
</feature>
<dbReference type="GO" id="GO:0005654">
    <property type="term" value="C:nucleoplasm"/>
    <property type="evidence" value="ECO:0007669"/>
    <property type="project" value="TreeGrafter"/>
</dbReference>
<feature type="domain" description="Periphilin-1 C-terminal" evidence="2">
    <location>
        <begin position="136"/>
        <end position="213"/>
    </location>
</feature>
<dbReference type="PANTHER" id="PTHR15836:SF4">
    <property type="entry name" value="PERIPHILIN-1"/>
    <property type="match status" value="1"/>
</dbReference>
<organism evidence="3 4">
    <name type="scientific">Hymenolepis diminuta</name>
    <name type="common">Rat tapeworm</name>
    <dbReference type="NCBI Taxonomy" id="6216"/>
    <lineage>
        <taxon>Eukaryota</taxon>
        <taxon>Metazoa</taxon>
        <taxon>Spiralia</taxon>
        <taxon>Lophotrochozoa</taxon>
        <taxon>Platyhelminthes</taxon>
        <taxon>Cestoda</taxon>
        <taxon>Eucestoda</taxon>
        <taxon>Cyclophyllidea</taxon>
        <taxon>Hymenolepididae</taxon>
        <taxon>Hymenolepis</taxon>
    </lineage>
</organism>
<accession>A0A564ZFF4</accession>
<dbReference type="AlphaFoldDB" id="A0A564ZFF4"/>
<dbReference type="GO" id="GO:0045892">
    <property type="term" value="P:negative regulation of DNA-templated transcription"/>
    <property type="evidence" value="ECO:0007669"/>
    <property type="project" value="InterPro"/>
</dbReference>
<evidence type="ECO:0000256" key="1">
    <source>
        <dbReference type="SAM" id="MobiDB-lite"/>
    </source>
</evidence>
<protein>
    <recommendedName>
        <fullName evidence="2">Periphilin-1 C-terminal domain-containing protein</fullName>
    </recommendedName>
</protein>
<feature type="region of interest" description="Disordered" evidence="1">
    <location>
        <begin position="40"/>
        <end position="147"/>
    </location>
</feature>
<dbReference type="Proteomes" id="UP000321570">
    <property type="component" value="Unassembled WGS sequence"/>
</dbReference>
<dbReference type="EMBL" id="CABIJS010000719">
    <property type="protein sequence ID" value="VUZ57568.1"/>
    <property type="molecule type" value="Genomic_DNA"/>
</dbReference>
<evidence type="ECO:0000313" key="4">
    <source>
        <dbReference type="Proteomes" id="UP000321570"/>
    </source>
</evidence>
<reference evidence="3 4" key="1">
    <citation type="submission" date="2019-07" db="EMBL/GenBank/DDBJ databases">
        <authorList>
            <person name="Jastrzebski P J."/>
            <person name="Paukszto L."/>
            <person name="Jastrzebski P J."/>
        </authorList>
    </citation>
    <scope>NUCLEOTIDE SEQUENCE [LARGE SCALE GENOMIC DNA]</scope>
    <source>
        <strain evidence="3 4">WMS-il1</strain>
    </source>
</reference>
<evidence type="ECO:0000313" key="3">
    <source>
        <dbReference type="EMBL" id="VUZ57568.1"/>
    </source>
</evidence>
<proteinExistence type="predicted"/>
<dbReference type="InterPro" id="IPR028851">
    <property type="entry name" value="Pphln1"/>
</dbReference>
<dbReference type="GO" id="GO:0097355">
    <property type="term" value="P:protein localization to heterochromatin"/>
    <property type="evidence" value="ECO:0007669"/>
    <property type="project" value="TreeGrafter"/>
</dbReference>
<keyword evidence="4" id="KW-1185">Reference proteome</keyword>
<dbReference type="Pfam" id="PF25234">
    <property type="entry name" value="Periphilin_C"/>
    <property type="match status" value="1"/>
</dbReference>